<feature type="disulfide bond" evidence="1">
    <location>
        <begin position="680"/>
        <end position="689"/>
    </location>
</feature>
<evidence type="ECO:0000259" key="4">
    <source>
        <dbReference type="PROSITE" id="PS50026"/>
    </source>
</evidence>
<evidence type="ECO:0000313" key="5">
    <source>
        <dbReference type="EMBL" id="CAB9518654.1"/>
    </source>
</evidence>
<feature type="region of interest" description="Disordered" evidence="2">
    <location>
        <begin position="49"/>
        <end position="81"/>
    </location>
</feature>
<evidence type="ECO:0000313" key="6">
    <source>
        <dbReference type="Proteomes" id="UP001153069"/>
    </source>
</evidence>
<dbReference type="InterPro" id="IPR000742">
    <property type="entry name" value="EGF"/>
</dbReference>
<feature type="transmembrane region" description="Helical" evidence="3">
    <location>
        <begin position="236"/>
        <end position="258"/>
    </location>
</feature>
<dbReference type="Gene3D" id="2.10.25.10">
    <property type="entry name" value="Laminin"/>
    <property type="match status" value="1"/>
</dbReference>
<feature type="transmembrane region" description="Helical" evidence="3">
    <location>
        <begin position="264"/>
        <end position="280"/>
    </location>
</feature>
<dbReference type="PROSITE" id="PS50026">
    <property type="entry name" value="EGF_3"/>
    <property type="match status" value="1"/>
</dbReference>
<proteinExistence type="predicted"/>
<dbReference type="SUPFAM" id="SSF57196">
    <property type="entry name" value="EGF/Laminin"/>
    <property type="match status" value="1"/>
</dbReference>
<organism evidence="5 6">
    <name type="scientific">Seminavis robusta</name>
    <dbReference type="NCBI Taxonomy" id="568900"/>
    <lineage>
        <taxon>Eukaryota</taxon>
        <taxon>Sar</taxon>
        <taxon>Stramenopiles</taxon>
        <taxon>Ochrophyta</taxon>
        <taxon>Bacillariophyta</taxon>
        <taxon>Bacillariophyceae</taxon>
        <taxon>Bacillariophycidae</taxon>
        <taxon>Naviculales</taxon>
        <taxon>Naviculaceae</taxon>
        <taxon>Seminavis</taxon>
    </lineage>
</organism>
<dbReference type="Pfam" id="PF23106">
    <property type="entry name" value="EGF_Teneurin"/>
    <property type="match status" value="1"/>
</dbReference>
<feature type="compositionally biased region" description="Polar residues" evidence="2">
    <location>
        <begin position="972"/>
        <end position="985"/>
    </location>
</feature>
<name>A0A9N8EGD3_9STRA</name>
<comment type="caution">
    <text evidence="5">The sequence shown here is derived from an EMBL/GenBank/DDBJ whole genome shotgun (WGS) entry which is preliminary data.</text>
</comment>
<keyword evidence="1" id="KW-1015">Disulfide bond</keyword>
<keyword evidence="3" id="KW-0812">Transmembrane</keyword>
<evidence type="ECO:0000256" key="2">
    <source>
        <dbReference type="SAM" id="MobiDB-lite"/>
    </source>
</evidence>
<feature type="domain" description="EGF-like" evidence="4">
    <location>
        <begin position="655"/>
        <end position="690"/>
    </location>
</feature>
<keyword evidence="3" id="KW-1133">Transmembrane helix</keyword>
<reference evidence="5" key="1">
    <citation type="submission" date="2020-06" db="EMBL/GenBank/DDBJ databases">
        <authorList>
            <consortium name="Plant Systems Biology data submission"/>
        </authorList>
    </citation>
    <scope>NUCLEOTIDE SEQUENCE</scope>
    <source>
        <strain evidence="5">D6</strain>
    </source>
</reference>
<feature type="region of interest" description="Disordered" evidence="2">
    <location>
        <begin position="970"/>
        <end position="1008"/>
    </location>
</feature>
<feature type="compositionally biased region" description="Acidic residues" evidence="2">
    <location>
        <begin position="59"/>
        <end position="71"/>
    </location>
</feature>
<feature type="region of interest" description="Disordered" evidence="2">
    <location>
        <begin position="1"/>
        <end position="30"/>
    </location>
</feature>
<protein>
    <recommendedName>
        <fullName evidence="4">EGF-like domain-containing protein</fullName>
    </recommendedName>
</protein>
<sequence>MASSSFTTAFTTQEGEYQPTGTGTNPRRSLHRYQSAALRRNTIRLPSRHSITKLNPDGVVEEEEEEEEEVEAPVTPRETINEENDRDWTPVQANFPLEEDEAYPFLDSITAMRAIKGYVHDENLIPTTTYSFLVSTSLGNMTNIVNALVLTLQVASYIAVSVSVLDFRNDDEYNPFKFPPNVTSSVRATQLLSLVYSILVQESIVNALYTFRNGFDEEELRRSFPECATHGLKARWYICLCFILTMGCYAQFLTFVMIMQSEDVLGVLLNYAAVNFIATIDDRFFYLGKRGWLGKQVERNVRLIGLADNPNPPPIWYRRLFHSLFMLVLFAGLIGMWGLVVSLQTTGAYLPNTIRVEFDDQVHPALGTFSGYYDIQHSGEGGMFRSAHAMYYERRSQQALFSYCPQIGAWTFQWGVSVNEFDPCNWHARSSATIEFDITTTATSKWFAKNPGGRTVPMPFIDIHGWSCTEDEKLCGLHGTCEQGACQCEEGFFGDECEFPRPCNTLEVDGRMGDFRGIDRKWSEQFELLRFGNETAIVYDRPVYITQTDSLRLSQPQQQGEFDMIFFTGRRWALAFSRAFQDPEFAEDLESYLARFHAHFSNFKAGFLSEPVGDIKSNPSPEGLVWYSSEPSKPSTGPGIQAAAPQQSQGVLLCTECNNNTNPCLYDGICLEGHSNTCNCSQGSAGGLCEVPPIGNGRCDTFFNTVGFDRDGGDCCRGTCISTAEAICGRDPSGFLDTGFFNCQSDDPIPSETVRGEPFAEAGRQFALSGTGSVMAAVMNDGELGLFDQVGAQWIQREMLGTCLVTAITMATGPFSSNPIFQPPAVIVVSCKGITSLRAYFCTDDGCSIHTLEGPPEAYSDLFGDSLGISTNGDVIAVSSRGAPYQGGFVEIFRAGRDSRGSVAWERNNETIIPEKYRYDEEDNFAVPVVFTLGLSNASFPMSAAGPINGSIDSTQAPSLGPDKEFILSTLPVPSTAPSSEPTEQPSASFEPSAFPSSEPSIEPSAFPTASPNQLILAMSLSGSGDTLALVLSDVSALQIVTVLVYQFNGTDWTTRGHPIEDTLCSDNHPRTDMIELSEDGSTLLYSTGDEVHVVDWNAEADEWARREADVLQSEVDLLRDPERNCSIDSVTLSPEGNIVALNIRVPSDENNIATFAWTNSTWERREEIMVRGSPEGPLALSQGGSELAVGLPLVAADLSGSIQTYEYPPLPCQSDEIYFRLTFTIKPEVTRWTLETASPDGEIFNFGGGPYYFPNFPGAKEASETHHDKATVIEDLCLPTVALDCGILMIYPTEFGGFSVISSDGGPPINVPPRDIPAALTYGNCTNQSLVQPYSNDL</sequence>
<dbReference type="OrthoDB" id="112528at2759"/>
<dbReference type="SMART" id="SM00181">
    <property type="entry name" value="EGF"/>
    <property type="match status" value="2"/>
</dbReference>
<accession>A0A9N8EGD3</accession>
<evidence type="ECO:0000256" key="3">
    <source>
        <dbReference type="SAM" id="Phobius"/>
    </source>
</evidence>
<feature type="transmembrane region" description="Helical" evidence="3">
    <location>
        <begin position="324"/>
        <end position="343"/>
    </location>
</feature>
<feature type="compositionally biased region" description="Polar residues" evidence="2">
    <location>
        <begin position="13"/>
        <end position="27"/>
    </location>
</feature>
<dbReference type="Proteomes" id="UP001153069">
    <property type="component" value="Unassembled WGS sequence"/>
</dbReference>
<keyword evidence="1" id="KW-0245">EGF-like domain</keyword>
<dbReference type="PROSITE" id="PS00022">
    <property type="entry name" value="EGF_1"/>
    <property type="match status" value="1"/>
</dbReference>
<keyword evidence="3" id="KW-0472">Membrane</keyword>
<feature type="compositionally biased region" description="Low complexity" evidence="2">
    <location>
        <begin position="1"/>
        <end position="12"/>
    </location>
</feature>
<dbReference type="PROSITE" id="PS01186">
    <property type="entry name" value="EGF_2"/>
    <property type="match status" value="1"/>
</dbReference>
<gene>
    <name evidence="5" type="ORF">SEMRO_952_G224020.1</name>
</gene>
<keyword evidence="6" id="KW-1185">Reference proteome</keyword>
<comment type="caution">
    <text evidence="1">Lacks conserved residue(s) required for the propagation of feature annotation.</text>
</comment>
<evidence type="ECO:0000256" key="1">
    <source>
        <dbReference type="PROSITE-ProRule" id="PRU00076"/>
    </source>
</evidence>
<dbReference type="SUPFAM" id="SSF82171">
    <property type="entry name" value="DPP6 N-terminal domain-like"/>
    <property type="match status" value="1"/>
</dbReference>
<feature type="compositionally biased region" description="Low complexity" evidence="2">
    <location>
        <begin position="986"/>
        <end position="1008"/>
    </location>
</feature>
<dbReference type="EMBL" id="CAICTM010000950">
    <property type="protein sequence ID" value="CAB9518654.1"/>
    <property type="molecule type" value="Genomic_DNA"/>
</dbReference>